<dbReference type="InterPro" id="IPR001245">
    <property type="entry name" value="Ser-Thr/Tyr_kinase_cat_dom"/>
</dbReference>
<dbReference type="Gene3D" id="1.10.510.10">
    <property type="entry name" value="Transferase(Phosphotransferase) domain 1"/>
    <property type="match status" value="1"/>
</dbReference>
<dbReference type="GO" id="GO:0016020">
    <property type="term" value="C:membrane"/>
    <property type="evidence" value="ECO:0007669"/>
    <property type="project" value="UniProtKB-SubCell"/>
</dbReference>
<feature type="non-terminal residue" evidence="20">
    <location>
        <position position="372"/>
    </location>
</feature>
<keyword evidence="21" id="KW-1185">Reference proteome</keyword>
<comment type="subcellular location">
    <subcellularLocation>
        <location evidence="1">Membrane</location>
        <topology evidence="1">Single-pass type I membrane protein</topology>
    </subcellularLocation>
</comment>
<keyword evidence="13" id="KW-1015">Disulfide bond</keyword>
<evidence type="ECO:0000313" key="20">
    <source>
        <dbReference type="EMBL" id="EFJ15159.1"/>
    </source>
</evidence>
<dbReference type="GO" id="GO:0004674">
    <property type="term" value="F:protein serine/threonine kinase activity"/>
    <property type="evidence" value="ECO:0007669"/>
    <property type="project" value="UniProtKB-KW"/>
</dbReference>
<name>D8SK37_SELML</name>
<keyword evidence="3" id="KW-0723">Serine/threonine-protein kinase</keyword>
<evidence type="ECO:0000256" key="14">
    <source>
        <dbReference type="ARBA" id="ARBA00023170"/>
    </source>
</evidence>
<dbReference type="InterPro" id="IPR008271">
    <property type="entry name" value="Ser/Thr_kinase_AS"/>
</dbReference>
<evidence type="ECO:0000256" key="2">
    <source>
        <dbReference type="ARBA" id="ARBA00012513"/>
    </source>
</evidence>
<evidence type="ECO:0000256" key="4">
    <source>
        <dbReference type="ARBA" id="ARBA00022536"/>
    </source>
</evidence>
<dbReference type="PROSITE" id="PS00108">
    <property type="entry name" value="PROTEIN_KINASE_ST"/>
    <property type="match status" value="1"/>
</dbReference>
<dbReference type="InterPro" id="IPR000719">
    <property type="entry name" value="Prot_kinase_dom"/>
</dbReference>
<accession>D8SK37</accession>
<dbReference type="EC" id="2.7.11.1" evidence="2"/>
<evidence type="ECO:0000256" key="1">
    <source>
        <dbReference type="ARBA" id="ARBA00004479"/>
    </source>
</evidence>
<keyword evidence="14" id="KW-0675">Receptor</keyword>
<evidence type="ECO:0000256" key="18">
    <source>
        <dbReference type="SAM" id="Phobius"/>
    </source>
</evidence>
<dbReference type="STRING" id="88036.D8SK37"/>
<dbReference type="FunFam" id="1.10.510.10:FF:001023">
    <property type="entry name" value="Os07g0541700 protein"/>
    <property type="match status" value="1"/>
</dbReference>
<keyword evidence="4" id="KW-0245">EGF-like domain</keyword>
<dbReference type="KEGG" id="smo:SELMODRAFT_180420"/>
<sequence length="372" mass="40931">MSSPPPSISRASSSGGPSIPVIVGLSLAAAAGLLFLITVVACVLSRRKGKAKSRSVSELREPAAPIRMNGLDSSTILSDQFSTNHDHHAVEIWHPKPASVFHPGITKFSYKEIQRATKNFTTLVGSGAFGPVYKATPSPSSPTRLAVKVLSSTSKQGEREFQTEVSLLGRLHHKNLVNLVGYCTDRRERMLVYEYMSNGSLEKLLYNDKREALSWSERVQIAKDVSRGIEYLHDGAVPPVIHRDIKSANILLDNSMTARVADFGLSKEVSPVVPTSGIKGTFGYTDPEYIFTKVFNEKSDVYSFGVLLFELMSGRHPQHGLMDYVQMASLGVDEENSDWIELLDSRLNGNCNLQELAKLASIAHRCVRKDPE</sequence>
<dbReference type="PANTHER" id="PTHR47989">
    <property type="entry name" value="OS01G0750732 PROTEIN"/>
    <property type="match status" value="1"/>
</dbReference>
<dbReference type="Proteomes" id="UP000001514">
    <property type="component" value="Unassembled WGS sequence"/>
</dbReference>
<gene>
    <name evidence="20" type="ORF">SELMODRAFT_180420</name>
</gene>
<keyword evidence="10" id="KW-0067">ATP-binding</keyword>
<dbReference type="PROSITE" id="PS50011">
    <property type="entry name" value="PROTEIN_KINASE_DOM"/>
    <property type="match status" value="1"/>
</dbReference>
<dbReference type="Pfam" id="PF07714">
    <property type="entry name" value="PK_Tyr_Ser-Thr"/>
    <property type="match status" value="1"/>
</dbReference>
<evidence type="ECO:0000256" key="11">
    <source>
        <dbReference type="ARBA" id="ARBA00022989"/>
    </source>
</evidence>
<keyword evidence="8" id="KW-0547">Nucleotide-binding</keyword>
<dbReference type="OrthoDB" id="4062651at2759"/>
<dbReference type="GO" id="GO:0005524">
    <property type="term" value="F:ATP binding"/>
    <property type="evidence" value="ECO:0007669"/>
    <property type="project" value="UniProtKB-KW"/>
</dbReference>
<dbReference type="GO" id="GO:0004672">
    <property type="term" value="F:protein kinase activity"/>
    <property type="evidence" value="ECO:0000318"/>
    <property type="project" value="GO_Central"/>
</dbReference>
<keyword evidence="6 18" id="KW-0812">Transmembrane</keyword>
<evidence type="ECO:0000256" key="10">
    <source>
        <dbReference type="ARBA" id="ARBA00022840"/>
    </source>
</evidence>
<evidence type="ECO:0000256" key="9">
    <source>
        <dbReference type="ARBA" id="ARBA00022777"/>
    </source>
</evidence>
<dbReference type="InParanoid" id="D8SK37"/>
<evidence type="ECO:0000256" key="8">
    <source>
        <dbReference type="ARBA" id="ARBA00022741"/>
    </source>
</evidence>
<evidence type="ECO:0000256" key="16">
    <source>
        <dbReference type="ARBA" id="ARBA00047899"/>
    </source>
</evidence>
<evidence type="ECO:0000259" key="19">
    <source>
        <dbReference type="PROSITE" id="PS50011"/>
    </source>
</evidence>
<dbReference type="Gramene" id="EFJ15159">
    <property type="protein sequence ID" value="EFJ15159"/>
    <property type="gene ID" value="SELMODRAFT_180420"/>
</dbReference>
<dbReference type="SUPFAM" id="SSF56112">
    <property type="entry name" value="Protein kinase-like (PK-like)"/>
    <property type="match status" value="1"/>
</dbReference>
<dbReference type="SMART" id="SM00220">
    <property type="entry name" value="S_TKc"/>
    <property type="match status" value="1"/>
</dbReference>
<keyword evidence="9" id="KW-0418">Kinase</keyword>
<feature type="domain" description="Protein kinase" evidence="19">
    <location>
        <begin position="118"/>
        <end position="372"/>
    </location>
</feature>
<evidence type="ECO:0000256" key="17">
    <source>
        <dbReference type="ARBA" id="ARBA00048679"/>
    </source>
</evidence>
<evidence type="ECO:0000313" key="21">
    <source>
        <dbReference type="Proteomes" id="UP000001514"/>
    </source>
</evidence>
<evidence type="ECO:0000256" key="6">
    <source>
        <dbReference type="ARBA" id="ARBA00022692"/>
    </source>
</evidence>
<reference evidence="20 21" key="1">
    <citation type="journal article" date="2011" name="Science">
        <title>The Selaginella genome identifies genetic changes associated with the evolution of vascular plants.</title>
        <authorList>
            <person name="Banks J.A."/>
            <person name="Nishiyama T."/>
            <person name="Hasebe M."/>
            <person name="Bowman J.L."/>
            <person name="Gribskov M."/>
            <person name="dePamphilis C."/>
            <person name="Albert V.A."/>
            <person name="Aono N."/>
            <person name="Aoyama T."/>
            <person name="Ambrose B.A."/>
            <person name="Ashton N.W."/>
            <person name="Axtell M.J."/>
            <person name="Barker E."/>
            <person name="Barker M.S."/>
            <person name="Bennetzen J.L."/>
            <person name="Bonawitz N.D."/>
            <person name="Chapple C."/>
            <person name="Cheng C."/>
            <person name="Correa L.G."/>
            <person name="Dacre M."/>
            <person name="DeBarry J."/>
            <person name="Dreyer I."/>
            <person name="Elias M."/>
            <person name="Engstrom E.M."/>
            <person name="Estelle M."/>
            <person name="Feng L."/>
            <person name="Finet C."/>
            <person name="Floyd S.K."/>
            <person name="Frommer W.B."/>
            <person name="Fujita T."/>
            <person name="Gramzow L."/>
            <person name="Gutensohn M."/>
            <person name="Harholt J."/>
            <person name="Hattori M."/>
            <person name="Heyl A."/>
            <person name="Hirai T."/>
            <person name="Hiwatashi Y."/>
            <person name="Ishikawa M."/>
            <person name="Iwata M."/>
            <person name="Karol K.G."/>
            <person name="Koehler B."/>
            <person name="Kolukisaoglu U."/>
            <person name="Kubo M."/>
            <person name="Kurata T."/>
            <person name="Lalonde S."/>
            <person name="Li K."/>
            <person name="Li Y."/>
            <person name="Litt A."/>
            <person name="Lyons E."/>
            <person name="Manning G."/>
            <person name="Maruyama T."/>
            <person name="Michael T.P."/>
            <person name="Mikami K."/>
            <person name="Miyazaki S."/>
            <person name="Morinaga S."/>
            <person name="Murata T."/>
            <person name="Mueller-Roeber B."/>
            <person name="Nelson D.R."/>
            <person name="Obara M."/>
            <person name="Oguri Y."/>
            <person name="Olmstead R.G."/>
            <person name="Onodera N."/>
            <person name="Petersen B.L."/>
            <person name="Pils B."/>
            <person name="Prigge M."/>
            <person name="Rensing S.A."/>
            <person name="Riano-Pachon D.M."/>
            <person name="Roberts A.W."/>
            <person name="Sato Y."/>
            <person name="Scheller H.V."/>
            <person name="Schulz B."/>
            <person name="Schulz C."/>
            <person name="Shakirov E.V."/>
            <person name="Shibagaki N."/>
            <person name="Shinohara N."/>
            <person name="Shippen D.E."/>
            <person name="Soerensen I."/>
            <person name="Sotooka R."/>
            <person name="Sugimoto N."/>
            <person name="Sugita M."/>
            <person name="Sumikawa N."/>
            <person name="Tanurdzic M."/>
            <person name="Theissen G."/>
            <person name="Ulvskov P."/>
            <person name="Wakazuki S."/>
            <person name="Weng J.K."/>
            <person name="Willats W.W."/>
            <person name="Wipf D."/>
            <person name="Wolf P.G."/>
            <person name="Yang L."/>
            <person name="Zimmer A.D."/>
            <person name="Zhu Q."/>
            <person name="Mitros T."/>
            <person name="Hellsten U."/>
            <person name="Loque D."/>
            <person name="Otillar R."/>
            <person name="Salamov A."/>
            <person name="Schmutz J."/>
            <person name="Shapiro H."/>
            <person name="Lindquist E."/>
            <person name="Lucas S."/>
            <person name="Rokhsar D."/>
            <person name="Grigoriev I.V."/>
        </authorList>
    </citation>
    <scope>NUCLEOTIDE SEQUENCE [LARGE SCALE GENOMIC DNA]</scope>
</reference>
<evidence type="ECO:0000256" key="3">
    <source>
        <dbReference type="ARBA" id="ARBA00022527"/>
    </source>
</evidence>
<proteinExistence type="predicted"/>
<dbReference type="eggNOG" id="KOG1187">
    <property type="taxonomic scope" value="Eukaryota"/>
</dbReference>
<dbReference type="EMBL" id="GL377624">
    <property type="protein sequence ID" value="EFJ15159.1"/>
    <property type="molecule type" value="Genomic_DNA"/>
</dbReference>
<dbReference type="FunFam" id="3.30.200.20:FF:000059">
    <property type="entry name" value="S-receptor-like serine/threonine-protein kinase"/>
    <property type="match status" value="1"/>
</dbReference>
<feature type="transmembrane region" description="Helical" evidence="18">
    <location>
        <begin position="20"/>
        <end position="44"/>
    </location>
</feature>
<evidence type="ECO:0000256" key="7">
    <source>
        <dbReference type="ARBA" id="ARBA00022729"/>
    </source>
</evidence>
<dbReference type="InterPro" id="IPR011009">
    <property type="entry name" value="Kinase-like_dom_sf"/>
</dbReference>
<evidence type="ECO:0000256" key="13">
    <source>
        <dbReference type="ARBA" id="ARBA00023157"/>
    </source>
</evidence>
<dbReference type="Gene3D" id="3.30.200.20">
    <property type="entry name" value="Phosphorylase Kinase, domain 1"/>
    <property type="match status" value="1"/>
</dbReference>
<evidence type="ECO:0000256" key="15">
    <source>
        <dbReference type="ARBA" id="ARBA00023180"/>
    </source>
</evidence>
<evidence type="ECO:0000256" key="12">
    <source>
        <dbReference type="ARBA" id="ARBA00023136"/>
    </source>
</evidence>
<dbReference type="OMA" id="SFWLEGF"/>
<dbReference type="HOGENOM" id="CLU_000288_21_4_1"/>
<organism evidence="21">
    <name type="scientific">Selaginella moellendorffii</name>
    <name type="common">Spikemoss</name>
    <dbReference type="NCBI Taxonomy" id="88036"/>
    <lineage>
        <taxon>Eukaryota</taxon>
        <taxon>Viridiplantae</taxon>
        <taxon>Streptophyta</taxon>
        <taxon>Embryophyta</taxon>
        <taxon>Tracheophyta</taxon>
        <taxon>Lycopodiopsida</taxon>
        <taxon>Selaginellales</taxon>
        <taxon>Selaginellaceae</taxon>
        <taxon>Selaginella</taxon>
    </lineage>
</organism>
<comment type="catalytic activity">
    <reaction evidence="17">
        <text>L-seryl-[protein] + ATP = O-phospho-L-seryl-[protein] + ADP + H(+)</text>
        <dbReference type="Rhea" id="RHEA:17989"/>
        <dbReference type="Rhea" id="RHEA-COMP:9863"/>
        <dbReference type="Rhea" id="RHEA-COMP:11604"/>
        <dbReference type="ChEBI" id="CHEBI:15378"/>
        <dbReference type="ChEBI" id="CHEBI:29999"/>
        <dbReference type="ChEBI" id="CHEBI:30616"/>
        <dbReference type="ChEBI" id="CHEBI:83421"/>
        <dbReference type="ChEBI" id="CHEBI:456216"/>
        <dbReference type="EC" id="2.7.11.1"/>
    </reaction>
</comment>
<evidence type="ECO:0000256" key="5">
    <source>
        <dbReference type="ARBA" id="ARBA00022679"/>
    </source>
</evidence>
<dbReference type="PANTHER" id="PTHR47989:SF24">
    <property type="entry name" value="CALCIUM_CALMODULIN-REGULATED RECEPTOR-LIKE KINASE 1 ISOFORM X1"/>
    <property type="match status" value="1"/>
</dbReference>
<comment type="catalytic activity">
    <reaction evidence="16">
        <text>L-threonyl-[protein] + ATP = O-phospho-L-threonyl-[protein] + ADP + H(+)</text>
        <dbReference type="Rhea" id="RHEA:46608"/>
        <dbReference type="Rhea" id="RHEA-COMP:11060"/>
        <dbReference type="Rhea" id="RHEA-COMP:11605"/>
        <dbReference type="ChEBI" id="CHEBI:15378"/>
        <dbReference type="ChEBI" id="CHEBI:30013"/>
        <dbReference type="ChEBI" id="CHEBI:30616"/>
        <dbReference type="ChEBI" id="CHEBI:61977"/>
        <dbReference type="ChEBI" id="CHEBI:456216"/>
        <dbReference type="EC" id="2.7.11.1"/>
    </reaction>
</comment>
<keyword evidence="11 18" id="KW-1133">Transmembrane helix</keyword>
<protein>
    <recommendedName>
        <fullName evidence="2">non-specific serine/threonine protein kinase</fullName>
        <ecNumber evidence="2">2.7.11.1</ecNumber>
    </recommendedName>
</protein>
<keyword evidence="12 18" id="KW-0472">Membrane</keyword>
<dbReference type="AlphaFoldDB" id="D8SK37"/>
<keyword evidence="5" id="KW-0808">Transferase</keyword>
<keyword evidence="15" id="KW-0325">Glycoprotein</keyword>
<keyword evidence="7" id="KW-0732">Signal</keyword>